<evidence type="ECO:0000313" key="8">
    <source>
        <dbReference type="EMBL" id="AHH05996.1"/>
    </source>
</evidence>
<feature type="domain" description="Probable transposase IS891/IS1136/IS1341" evidence="6">
    <location>
        <begin position="2"/>
        <end position="93"/>
    </location>
</feature>
<comment type="similarity">
    <text evidence="2">In the N-terminal section; belongs to the transposase 2 family.</text>
</comment>
<evidence type="ECO:0000256" key="2">
    <source>
        <dbReference type="ARBA" id="ARBA00011044"/>
    </source>
</evidence>
<feature type="domain" description="Cas12f1-like TNB" evidence="7">
    <location>
        <begin position="105"/>
        <end position="172"/>
    </location>
</feature>
<dbReference type="NCBIfam" id="NF040570">
    <property type="entry name" value="guided_TnpB"/>
    <property type="match status" value="1"/>
</dbReference>
<evidence type="ECO:0000256" key="3">
    <source>
        <dbReference type="ARBA" id="ARBA00022578"/>
    </source>
</evidence>
<evidence type="ECO:0000259" key="6">
    <source>
        <dbReference type="Pfam" id="PF01385"/>
    </source>
</evidence>
<keyword evidence="8" id="KW-0614">Plasmid</keyword>
<dbReference type="GO" id="GO:0006310">
    <property type="term" value="P:DNA recombination"/>
    <property type="evidence" value="ECO:0007669"/>
    <property type="project" value="UniProtKB-KW"/>
</dbReference>
<protein>
    <submittedName>
        <fullName evidence="8">Transposase</fullName>
    </submittedName>
</protein>
<keyword evidence="3" id="KW-0815">Transposition</keyword>
<accession>W5SLN5</accession>
<keyword evidence="4" id="KW-0238">DNA-binding</keyword>
<evidence type="ECO:0000256" key="4">
    <source>
        <dbReference type="ARBA" id="ARBA00023125"/>
    </source>
</evidence>
<dbReference type="PANTHER" id="PTHR30405">
    <property type="entry name" value="TRANSPOSASE"/>
    <property type="match status" value="1"/>
</dbReference>
<geneLocation type="plasmid" evidence="8">
    <name>unnamed</name>
</geneLocation>
<dbReference type="InterPro" id="IPR010095">
    <property type="entry name" value="Cas12f1-like_TNB"/>
</dbReference>
<evidence type="ECO:0000256" key="5">
    <source>
        <dbReference type="ARBA" id="ARBA00023172"/>
    </source>
</evidence>
<evidence type="ECO:0000259" key="7">
    <source>
        <dbReference type="Pfam" id="PF07282"/>
    </source>
</evidence>
<dbReference type="InterPro" id="IPR051399">
    <property type="entry name" value="RNA-guided_DNA_endo/Transpos"/>
</dbReference>
<comment type="similarity">
    <text evidence="1">In the C-terminal section; belongs to the transposase 35 family.</text>
</comment>
<dbReference type="EMBL" id="CP004251">
    <property type="protein sequence ID" value="AHH05996.1"/>
    <property type="molecule type" value="Genomic_DNA"/>
</dbReference>
<dbReference type="AlphaFoldDB" id="W5SLN5"/>
<evidence type="ECO:0000256" key="1">
    <source>
        <dbReference type="ARBA" id="ARBA00008761"/>
    </source>
</evidence>
<reference evidence="8" key="1">
    <citation type="submission" date="2013-02" db="EMBL/GenBank/DDBJ databases">
        <title>Comparative genomics of Borrelia species.</title>
        <authorList>
            <person name="Schwan T.G."/>
            <person name="Raffel S.J."/>
            <person name="Porcella S.F."/>
        </authorList>
    </citation>
    <scope>NUCLEOTIDE SEQUENCE</scope>
    <source>
        <strain evidence="8">FR64b</strain>
        <plasmid evidence="8">unnamed</plasmid>
    </source>
</reference>
<dbReference type="Pfam" id="PF07282">
    <property type="entry name" value="Cas12f1-like_TNB"/>
    <property type="match status" value="1"/>
</dbReference>
<dbReference type="HOGENOM" id="CLU_032903_9_6_12"/>
<gene>
    <name evidence="8" type="ORF">BOM_1453</name>
</gene>
<dbReference type="Pfam" id="PF01385">
    <property type="entry name" value="OrfB_IS605"/>
    <property type="match status" value="1"/>
</dbReference>
<dbReference type="GO" id="GO:0003677">
    <property type="term" value="F:DNA binding"/>
    <property type="evidence" value="ECO:0007669"/>
    <property type="project" value="UniProtKB-KW"/>
</dbReference>
<dbReference type="NCBIfam" id="TIGR01766">
    <property type="entry name" value="IS200/IS605 family accessory protein TnpB-like domain"/>
    <property type="match status" value="1"/>
</dbReference>
<name>W5SLN5_9SPIR</name>
<sequence>MSMRHFLVSSGGEKINHPKYLLKNASYSYQYQRKLSKKQKGSRNRAKSILRVAKLHRKISNQRKDFLHKLSYYSVANYKNIVIENLSIKGMQKGMFGKSVNDLGWHEFVRQLSYKSEWYGSYLHKVDRYFPSSKLCNNCGIKNTILKLSDIRWTCGGCSILHDRDINAALNLKAYYYKEIKTKAGTA</sequence>
<dbReference type="GO" id="GO:0032196">
    <property type="term" value="P:transposition"/>
    <property type="evidence" value="ECO:0007669"/>
    <property type="project" value="UniProtKB-KW"/>
</dbReference>
<proteinExistence type="inferred from homology"/>
<dbReference type="PANTHER" id="PTHR30405:SF25">
    <property type="entry name" value="RNA-GUIDED DNA ENDONUCLEASE INSQ-RELATED"/>
    <property type="match status" value="1"/>
</dbReference>
<organism evidence="8">
    <name type="scientific">Borrelia miyamotoi FR64b</name>
    <dbReference type="NCBI Taxonomy" id="1292392"/>
    <lineage>
        <taxon>Bacteria</taxon>
        <taxon>Pseudomonadati</taxon>
        <taxon>Spirochaetota</taxon>
        <taxon>Spirochaetia</taxon>
        <taxon>Spirochaetales</taxon>
        <taxon>Borreliaceae</taxon>
        <taxon>Borrelia</taxon>
    </lineage>
</organism>
<keyword evidence="5" id="KW-0233">DNA recombination</keyword>
<dbReference type="InterPro" id="IPR001959">
    <property type="entry name" value="Transposase"/>
</dbReference>